<keyword evidence="3" id="KW-1185">Reference proteome</keyword>
<dbReference type="PANTHER" id="PTHR41795">
    <property type="entry name" value="EXOPOLYSACCHARIDE SYNTHESIS PROTEIN"/>
    <property type="match status" value="1"/>
</dbReference>
<feature type="transmembrane region" description="Helical" evidence="1">
    <location>
        <begin position="173"/>
        <end position="196"/>
    </location>
</feature>
<feature type="transmembrane region" description="Helical" evidence="1">
    <location>
        <begin position="147"/>
        <end position="167"/>
    </location>
</feature>
<reference evidence="3" key="1">
    <citation type="submission" date="2015-05" db="EMBL/GenBank/DDBJ databases">
        <authorList>
            <person name="Rodrigo-Torres Lidia"/>
            <person name="Arahal R.David."/>
        </authorList>
    </citation>
    <scope>NUCLEOTIDE SEQUENCE [LARGE SCALE GENOMIC DNA]</scope>
    <source>
        <strain evidence="3">CECT 7321</strain>
    </source>
</reference>
<dbReference type="PIRSF" id="PIRSF033239">
    <property type="entry name" value="ExoD"/>
    <property type="match status" value="1"/>
</dbReference>
<evidence type="ECO:0000313" key="3">
    <source>
        <dbReference type="Proteomes" id="UP000043764"/>
    </source>
</evidence>
<dbReference type="RefSeq" id="WP_050673115.1">
    <property type="nucleotide sequence ID" value="NZ_CVRL01000013.1"/>
</dbReference>
<protein>
    <submittedName>
        <fullName evidence="2">Exopolysaccharide synthesis, ExoD</fullName>
    </submittedName>
</protein>
<feature type="transmembrane region" description="Helical" evidence="1">
    <location>
        <begin position="42"/>
        <end position="71"/>
    </location>
</feature>
<dbReference type="STRING" id="481446.NIT7645_00083"/>
<dbReference type="Pfam" id="PF06055">
    <property type="entry name" value="ExoD"/>
    <property type="match status" value="1"/>
</dbReference>
<dbReference type="PANTHER" id="PTHR41795:SF1">
    <property type="entry name" value="EXOPOLYSACCHARIDE SYNTHESIS PROTEIN"/>
    <property type="match status" value="1"/>
</dbReference>
<sequence length="197" mass="21225">MSADQQPVEHMIETTSELLDEGCIHVDDVVDDLGRSSMSATLLFPAMIVVSPLSGVPGLSTVCGLLIFLVAGQMVLGRDELWLPQWLRRRSLASDRARRVLGPLRRMARFLDRHTDARLTVLTRRPFVTVPRAICALCGAMMPFLELVPFTSSALGAVVAGLSVAMLTRDGVVMLVALCLVCVLAVGLPIFVTGVVA</sequence>
<proteinExistence type="predicted"/>
<keyword evidence="1" id="KW-0472">Membrane</keyword>
<keyword evidence="1" id="KW-1133">Transmembrane helix</keyword>
<gene>
    <name evidence="2" type="ORF">NIT7321_01433</name>
</gene>
<dbReference type="EMBL" id="CVRL01000013">
    <property type="protein sequence ID" value="CRL10587.1"/>
    <property type="molecule type" value="Genomic_DNA"/>
</dbReference>
<dbReference type="AlphaFoldDB" id="A0A0H5CZY9"/>
<name>A0A0H5CZY9_9RHOB</name>
<dbReference type="InterPro" id="IPR010331">
    <property type="entry name" value="ExoD"/>
</dbReference>
<keyword evidence="1" id="KW-0812">Transmembrane</keyword>
<organism evidence="2 3">
    <name type="scientific">Phaeobacter italicus</name>
    <dbReference type="NCBI Taxonomy" id="481446"/>
    <lineage>
        <taxon>Bacteria</taxon>
        <taxon>Pseudomonadati</taxon>
        <taxon>Pseudomonadota</taxon>
        <taxon>Alphaproteobacteria</taxon>
        <taxon>Rhodobacterales</taxon>
        <taxon>Roseobacteraceae</taxon>
        <taxon>Phaeobacter</taxon>
    </lineage>
</organism>
<accession>A0A0H5CZY9</accession>
<evidence type="ECO:0000256" key="1">
    <source>
        <dbReference type="SAM" id="Phobius"/>
    </source>
</evidence>
<evidence type="ECO:0000313" key="2">
    <source>
        <dbReference type="EMBL" id="CRL10587.1"/>
    </source>
</evidence>
<dbReference type="Proteomes" id="UP000043764">
    <property type="component" value="Unassembled WGS sequence"/>
</dbReference>